<dbReference type="SUPFAM" id="SSF101744">
    <property type="entry name" value="Rof/RNase P subunit-like"/>
    <property type="match status" value="1"/>
</dbReference>
<dbReference type="InterPro" id="IPR038626">
    <property type="entry name" value="Rof-like_sf"/>
</dbReference>
<evidence type="ECO:0000313" key="2">
    <source>
        <dbReference type="Proteomes" id="UP001403385"/>
    </source>
</evidence>
<dbReference type="InterPro" id="IPR009778">
    <property type="entry name" value="ROF"/>
</dbReference>
<dbReference type="AlphaFoldDB" id="A0AAW9RU45"/>
<name>A0AAW9RU45_9BACT</name>
<comment type="caution">
    <text evidence="1">The sequence shown here is derived from an EMBL/GenBank/DDBJ whole genome shotgun (WGS) entry which is preliminary data.</text>
</comment>
<gene>
    <name evidence="1" type="ORF">AAG747_10940</name>
</gene>
<sequence length="86" mass="9917">MDNPLHYRPINCGHYDYLEAAAVKKHPCKIVFMNEHNGQETVYDRIKTIEIDDGEEFLVLENGLTIRLDKILFFNDLDFGSVKTSG</sequence>
<dbReference type="EMBL" id="JBDKWZ010000005">
    <property type="protein sequence ID" value="MEN7548427.1"/>
    <property type="molecule type" value="Genomic_DNA"/>
</dbReference>
<evidence type="ECO:0000313" key="1">
    <source>
        <dbReference type="EMBL" id="MEN7548427.1"/>
    </source>
</evidence>
<keyword evidence="2" id="KW-1185">Reference proteome</keyword>
<protein>
    <submittedName>
        <fullName evidence="1">Rho-binding antiterminator</fullName>
    </submittedName>
</protein>
<accession>A0AAW9RU45</accession>
<dbReference type="Pfam" id="PF07073">
    <property type="entry name" value="ROF"/>
    <property type="match status" value="1"/>
</dbReference>
<dbReference type="RefSeq" id="WP_346821206.1">
    <property type="nucleotide sequence ID" value="NZ_JBDKWZ010000005.1"/>
</dbReference>
<organism evidence="1 2">
    <name type="scientific">Rapidithrix thailandica</name>
    <dbReference type="NCBI Taxonomy" id="413964"/>
    <lineage>
        <taxon>Bacteria</taxon>
        <taxon>Pseudomonadati</taxon>
        <taxon>Bacteroidota</taxon>
        <taxon>Cytophagia</taxon>
        <taxon>Cytophagales</taxon>
        <taxon>Flammeovirgaceae</taxon>
        <taxon>Rapidithrix</taxon>
    </lineage>
</organism>
<reference evidence="1 2" key="1">
    <citation type="submission" date="2024-04" db="EMBL/GenBank/DDBJ databases">
        <title>Novel genus in family Flammeovirgaceae.</title>
        <authorList>
            <person name="Nguyen T.H."/>
            <person name="Vuong T.Q."/>
            <person name="Le H."/>
            <person name="Kim S.-G."/>
        </authorList>
    </citation>
    <scope>NUCLEOTIDE SEQUENCE [LARGE SCALE GENOMIC DNA]</scope>
    <source>
        <strain evidence="1 2">JCM 23209</strain>
    </source>
</reference>
<dbReference type="Gene3D" id="2.30.30.400">
    <property type="entry name" value="Rof-like"/>
    <property type="match status" value="1"/>
</dbReference>
<dbReference type="Proteomes" id="UP001403385">
    <property type="component" value="Unassembled WGS sequence"/>
</dbReference>
<proteinExistence type="predicted"/>
<dbReference type="InterPro" id="IPR023534">
    <property type="entry name" value="Rof/RNase_P-like"/>
</dbReference>